<evidence type="ECO:0000313" key="3">
    <source>
        <dbReference type="EMBL" id="MFD1431544.1"/>
    </source>
</evidence>
<dbReference type="InterPro" id="IPR050807">
    <property type="entry name" value="TransReg_Diox_bact_type"/>
</dbReference>
<dbReference type="CDD" id="cd00093">
    <property type="entry name" value="HTH_XRE"/>
    <property type="match status" value="1"/>
</dbReference>
<dbReference type="EMBL" id="JBHTOG010000011">
    <property type="protein sequence ID" value="MFD1431544.1"/>
    <property type="molecule type" value="Genomic_DNA"/>
</dbReference>
<dbReference type="Pfam" id="PF01381">
    <property type="entry name" value="HTH_3"/>
    <property type="match status" value="1"/>
</dbReference>
<dbReference type="InterPro" id="IPR001387">
    <property type="entry name" value="Cro/C1-type_HTH"/>
</dbReference>
<dbReference type="RefSeq" id="WP_051975773.1">
    <property type="nucleotide sequence ID" value="NZ_JBHTOG010000011.1"/>
</dbReference>
<evidence type="ECO:0000313" key="4">
    <source>
        <dbReference type="Proteomes" id="UP001597192"/>
    </source>
</evidence>
<accession>A0ABW4CN80</accession>
<name>A0ABW4CN80_9LACO</name>
<sequence>MSEKNSEGIEIKIGLNVKRIRKEQGLTQKELASRLSSIEQTVSKIERGVFTPSAETIMQLCEALNVTPNELMLENPEWQKWQSERLEHQDHSINGLADQISLVQGMFAKADIARDAGDEDKEKAYLDDIIQMYAWQNKDIRAIAEWLDHRYLDQYMVKMQGEIRKTMIKNPEDEK</sequence>
<gene>
    <name evidence="3" type="ORF">ACFQ47_02435</name>
</gene>
<dbReference type="SUPFAM" id="SSF47413">
    <property type="entry name" value="lambda repressor-like DNA-binding domains"/>
    <property type="match status" value="1"/>
</dbReference>
<keyword evidence="1" id="KW-0238">DNA-binding</keyword>
<keyword evidence="4" id="KW-1185">Reference proteome</keyword>
<dbReference type="InterPro" id="IPR010982">
    <property type="entry name" value="Lambda_DNA-bd_dom_sf"/>
</dbReference>
<evidence type="ECO:0000256" key="1">
    <source>
        <dbReference type="ARBA" id="ARBA00023125"/>
    </source>
</evidence>
<dbReference type="Proteomes" id="UP001597192">
    <property type="component" value="Unassembled WGS sequence"/>
</dbReference>
<comment type="caution">
    <text evidence="3">The sequence shown here is derived from an EMBL/GenBank/DDBJ whole genome shotgun (WGS) entry which is preliminary data.</text>
</comment>
<proteinExistence type="predicted"/>
<organism evidence="3 4">
    <name type="scientific">Lacticaseibacillus yichunensis</name>
    <dbReference type="NCBI Taxonomy" id="2486015"/>
    <lineage>
        <taxon>Bacteria</taxon>
        <taxon>Bacillati</taxon>
        <taxon>Bacillota</taxon>
        <taxon>Bacilli</taxon>
        <taxon>Lactobacillales</taxon>
        <taxon>Lactobacillaceae</taxon>
        <taxon>Lacticaseibacillus</taxon>
    </lineage>
</organism>
<evidence type="ECO:0000259" key="2">
    <source>
        <dbReference type="PROSITE" id="PS50943"/>
    </source>
</evidence>
<dbReference type="PROSITE" id="PS50943">
    <property type="entry name" value="HTH_CROC1"/>
    <property type="match status" value="1"/>
</dbReference>
<dbReference type="SMART" id="SM00530">
    <property type="entry name" value="HTH_XRE"/>
    <property type="match status" value="1"/>
</dbReference>
<dbReference type="PANTHER" id="PTHR46797:SF1">
    <property type="entry name" value="METHYLPHOSPHONATE SYNTHASE"/>
    <property type="match status" value="1"/>
</dbReference>
<feature type="domain" description="HTH cro/C1-type" evidence="2">
    <location>
        <begin position="17"/>
        <end position="71"/>
    </location>
</feature>
<reference evidence="4" key="1">
    <citation type="journal article" date="2019" name="Int. J. Syst. Evol. Microbiol.">
        <title>The Global Catalogue of Microorganisms (GCM) 10K type strain sequencing project: providing services to taxonomists for standard genome sequencing and annotation.</title>
        <authorList>
            <consortium name="The Broad Institute Genomics Platform"/>
            <consortium name="The Broad Institute Genome Sequencing Center for Infectious Disease"/>
            <person name="Wu L."/>
            <person name="Ma J."/>
        </authorList>
    </citation>
    <scope>NUCLEOTIDE SEQUENCE [LARGE SCALE GENOMIC DNA]</scope>
    <source>
        <strain evidence="4">CCM 8947</strain>
    </source>
</reference>
<protein>
    <submittedName>
        <fullName evidence="3">Helix-turn-helix domain-containing protein</fullName>
    </submittedName>
</protein>
<dbReference type="Gene3D" id="1.10.260.40">
    <property type="entry name" value="lambda repressor-like DNA-binding domains"/>
    <property type="match status" value="1"/>
</dbReference>
<dbReference type="PANTHER" id="PTHR46797">
    <property type="entry name" value="HTH-TYPE TRANSCRIPTIONAL REGULATOR"/>
    <property type="match status" value="1"/>
</dbReference>